<keyword evidence="3" id="KW-1185">Reference proteome</keyword>
<protein>
    <recommendedName>
        <fullName evidence="4">DUF397 domain-containing protein</fullName>
    </recommendedName>
</protein>
<proteinExistence type="predicted"/>
<evidence type="ECO:0008006" key="4">
    <source>
        <dbReference type="Google" id="ProtNLM"/>
    </source>
</evidence>
<dbReference type="Proteomes" id="UP000660454">
    <property type="component" value="Unassembled WGS sequence"/>
</dbReference>
<sequence length="74" mass="7937">MNWSSGGEGTRPTYCTDSVWPTTVRFAREVAGPADTDPDGSDRLDSPTVGGLMLFPVVSPVGDRTPRQHEESDA</sequence>
<dbReference type="EMBL" id="BOOF01000033">
    <property type="protein sequence ID" value="GIH64708.1"/>
    <property type="molecule type" value="Genomic_DNA"/>
</dbReference>
<organism evidence="2 3">
    <name type="scientific">Microbispora siamensis</name>
    <dbReference type="NCBI Taxonomy" id="564413"/>
    <lineage>
        <taxon>Bacteria</taxon>
        <taxon>Bacillati</taxon>
        <taxon>Actinomycetota</taxon>
        <taxon>Actinomycetes</taxon>
        <taxon>Streptosporangiales</taxon>
        <taxon>Streptosporangiaceae</taxon>
        <taxon>Microbispora</taxon>
    </lineage>
</organism>
<reference evidence="2 3" key="1">
    <citation type="submission" date="2021-01" db="EMBL/GenBank/DDBJ databases">
        <title>Whole genome shotgun sequence of Microbispora siamensis NBRC 104113.</title>
        <authorList>
            <person name="Komaki H."/>
            <person name="Tamura T."/>
        </authorList>
    </citation>
    <scope>NUCLEOTIDE SEQUENCE [LARGE SCALE GENOMIC DNA]</scope>
    <source>
        <strain evidence="2 3">NBRC 104113</strain>
    </source>
</reference>
<gene>
    <name evidence="2" type="ORF">Msi02_55250</name>
</gene>
<feature type="region of interest" description="Disordered" evidence="1">
    <location>
        <begin position="30"/>
        <end position="50"/>
    </location>
</feature>
<evidence type="ECO:0000313" key="3">
    <source>
        <dbReference type="Proteomes" id="UP000660454"/>
    </source>
</evidence>
<accession>A0ABQ4GTE2</accession>
<name>A0ABQ4GTE2_9ACTN</name>
<evidence type="ECO:0000256" key="1">
    <source>
        <dbReference type="SAM" id="MobiDB-lite"/>
    </source>
</evidence>
<evidence type="ECO:0000313" key="2">
    <source>
        <dbReference type="EMBL" id="GIH64708.1"/>
    </source>
</evidence>
<comment type="caution">
    <text evidence="2">The sequence shown here is derived from an EMBL/GenBank/DDBJ whole genome shotgun (WGS) entry which is preliminary data.</text>
</comment>